<evidence type="ECO:0000256" key="7">
    <source>
        <dbReference type="PIRNR" id="PIRNR001369"/>
    </source>
</evidence>
<dbReference type="Gene3D" id="1.10.230.10">
    <property type="entry name" value="Cytochrome P450-Terp, domain 2"/>
    <property type="match status" value="1"/>
</dbReference>
<dbReference type="Proteomes" id="UP000316649">
    <property type="component" value="Unassembled WGS sequence"/>
</dbReference>
<dbReference type="GO" id="GO:0006099">
    <property type="term" value="P:tricarboxylic acid cycle"/>
    <property type="evidence" value="ECO:0007669"/>
    <property type="project" value="UniProtKB-UniRule"/>
</dbReference>
<dbReference type="Gene3D" id="1.10.580.10">
    <property type="entry name" value="Citrate Synthase, domain 1"/>
    <property type="match status" value="1"/>
</dbReference>
<dbReference type="OrthoDB" id="9800864at2"/>
<dbReference type="SUPFAM" id="SSF48256">
    <property type="entry name" value="Citrate synthase"/>
    <property type="match status" value="1"/>
</dbReference>
<keyword evidence="3 9" id="KW-0816">Tricarboxylic acid cycle</keyword>
<evidence type="ECO:0000256" key="5">
    <source>
        <dbReference type="ARBA" id="ARBA00049288"/>
    </source>
</evidence>
<organism evidence="11 12">
    <name type="scientific">Sedimenticola selenatireducens</name>
    <dbReference type="NCBI Taxonomy" id="191960"/>
    <lineage>
        <taxon>Bacteria</taxon>
        <taxon>Pseudomonadati</taxon>
        <taxon>Pseudomonadota</taxon>
        <taxon>Gammaproteobacteria</taxon>
        <taxon>Chromatiales</taxon>
        <taxon>Sedimenticolaceae</taxon>
        <taxon>Sedimenticola</taxon>
    </lineage>
</organism>
<dbReference type="GO" id="GO:0005737">
    <property type="term" value="C:cytoplasm"/>
    <property type="evidence" value="ECO:0007669"/>
    <property type="project" value="InterPro"/>
</dbReference>
<evidence type="ECO:0000256" key="2">
    <source>
        <dbReference type="ARBA" id="ARBA00010566"/>
    </source>
</evidence>
<evidence type="ECO:0000256" key="1">
    <source>
        <dbReference type="ARBA" id="ARBA00004751"/>
    </source>
</evidence>
<dbReference type="NCBIfam" id="TIGR01798">
    <property type="entry name" value="cit_synth_I"/>
    <property type="match status" value="1"/>
</dbReference>
<comment type="pathway">
    <text evidence="1 9">Carbohydrate metabolism; tricarboxylic acid cycle; isocitrate from oxaloacetate: step 1/2.</text>
</comment>
<dbReference type="PIRSF" id="PIRSF001369">
    <property type="entry name" value="Citrate_synth"/>
    <property type="match status" value="1"/>
</dbReference>
<protein>
    <recommendedName>
        <fullName evidence="6 7">Citrate synthase</fullName>
    </recommendedName>
</protein>
<dbReference type="EMBL" id="VMNH01000003">
    <property type="protein sequence ID" value="TVO78395.1"/>
    <property type="molecule type" value="Genomic_DNA"/>
</dbReference>
<keyword evidence="11" id="KW-0012">Acyltransferase</keyword>
<comment type="caution">
    <text evidence="11">The sequence shown here is derived from an EMBL/GenBank/DDBJ whole genome shotgun (WGS) entry which is preliminary data.</text>
</comment>
<dbReference type="InterPro" id="IPR016143">
    <property type="entry name" value="Citrate_synth-like_sm_a-sub"/>
</dbReference>
<evidence type="ECO:0000256" key="8">
    <source>
        <dbReference type="PIRSR" id="PIRSR001369-1"/>
    </source>
</evidence>
<dbReference type="PANTHER" id="PTHR42871">
    <property type="entry name" value="CITRATE SYNTHASE"/>
    <property type="match status" value="1"/>
</dbReference>
<accession>A0A557SLU3</accession>
<dbReference type="PROSITE" id="PS00480">
    <property type="entry name" value="CITRATE_SYNTHASE"/>
    <property type="match status" value="1"/>
</dbReference>
<dbReference type="PRINTS" id="PR00143">
    <property type="entry name" value="CITRTSNTHASE"/>
</dbReference>
<dbReference type="InterPro" id="IPR016142">
    <property type="entry name" value="Citrate_synth-like_lrg_a-sub"/>
</dbReference>
<name>A0A557SLU3_9GAMM</name>
<dbReference type="AlphaFoldDB" id="A0A557SLU3"/>
<dbReference type="Gene3D" id="2.20.28.60">
    <property type="match status" value="1"/>
</dbReference>
<gene>
    <name evidence="11" type="ORF">FHP88_01635</name>
</gene>
<evidence type="ECO:0000313" key="12">
    <source>
        <dbReference type="Proteomes" id="UP000316649"/>
    </source>
</evidence>
<evidence type="ECO:0000256" key="9">
    <source>
        <dbReference type="RuleBase" id="RU003370"/>
    </source>
</evidence>
<keyword evidence="12" id="KW-1185">Reference proteome</keyword>
<comment type="catalytic activity">
    <reaction evidence="5 9">
        <text>oxaloacetate + acetyl-CoA + H2O = citrate + CoA + H(+)</text>
        <dbReference type="Rhea" id="RHEA:16845"/>
        <dbReference type="ChEBI" id="CHEBI:15377"/>
        <dbReference type="ChEBI" id="CHEBI:15378"/>
        <dbReference type="ChEBI" id="CHEBI:16452"/>
        <dbReference type="ChEBI" id="CHEBI:16947"/>
        <dbReference type="ChEBI" id="CHEBI:57287"/>
        <dbReference type="ChEBI" id="CHEBI:57288"/>
        <dbReference type="EC" id="2.3.3.16"/>
    </reaction>
</comment>
<dbReference type="NCBIfam" id="NF004126">
    <property type="entry name" value="PRK05614.1"/>
    <property type="match status" value="1"/>
</dbReference>
<evidence type="ECO:0000256" key="6">
    <source>
        <dbReference type="NCBIfam" id="TIGR01798"/>
    </source>
</evidence>
<feature type="active site" evidence="8">
    <location>
        <position position="363"/>
    </location>
</feature>
<evidence type="ECO:0000256" key="4">
    <source>
        <dbReference type="ARBA" id="ARBA00022679"/>
    </source>
</evidence>
<dbReference type="InterPro" id="IPR010953">
    <property type="entry name" value="Citrate_synthase_typ-I"/>
</dbReference>
<reference evidence="11 12" key="1">
    <citation type="submission" date="2019-07" db="EMBL/GenBank/DDBJ databases">
        <title>The pathways for chlorine oxyanion respiration interact through the shared metabolite chlorate.</title>
        <authorList>
            <person name="Barnum T.P."/>
            <person name="Cheng Y."/>
            <person name="Hill K.A."/>
            <person name="Lucas L.N."/>
            <person name="Carlson H.K."/>
            <person name="Coates J.D."/>
        </authorList>
    </citation>
    <scope>NUCLEOTIDE SEQUENCE [LARGE SCALE GENOMIC DNA]</scope>
    <source>
        <strain evidence="11 12">BK-1</strain>
    </source>
</reference>
<dbReference type="CDD" id="cd06114">
    <property type="entry name" value="EcCS_like"/>
    <property type="match status" value="1"/>
</dbReference>
<dbReference type="InterPro" id="IPR036969">
    <property type="entry name" value="Citrate_synthase_sf"/>
</dbReference>
<dbReference type="PANTHER" id="PTHR42871:SF1">
    <property type="entry name" value="CITRATE SYNTHASE"/>
    <property type="match status" value="1"/>
</dbReference>
<feature type="active site" evidence="8">
    <location>
        <position position="306"/>
    </location>
</feature>
<dbReference type="UniPathway" id="UPA00223">
    <property type="reaction ID" value="UER00717"/>
</dbReference>
<keyword evidence="4 7" id="KW-0808">Transferase</keyword>
<evidence type="ECO:0000256" key="10">
    <source>
        <dbReference type="RuleBase" id="RU003406"/>
    </source>
</evidence>
<dbReference type="InterPro" id="IPR002020">
    <property type="entry name" value="Citrate_synthase"/>
</dbReference>
<dbReference type="Pfam" id="PF00285">
    <property type="entry name" value="Citrate_synt"/>
    <property type="match status" value="1"/>
</dbReference>
<dbReference type="InterPro" id="IPR019810">
    <property type="entry name" value="Citrate_synthase_AS"/>
</dbReference>
<evidence type="ECO:0000256" key="3">
    <source>
        <dbReference type="ARBA" id="ARBA00022532"/>
    </source>
</evidence>
<dbReference type="FunFam" id="1.10.230.10:FF:000002">
    <property type="entry name" value="Citrate synthase"/>
    <property type="match status" value="1"/>
</dbReference>
<dbReference type="RefSeq" id="WP_144357240.1">
    <property type="nucleotide sequence ID" value="NZ_VMNH01000003.1"/>
</dbReference>
<dbReference type="GO" id="GO:0036440">
    <property type="term" value="F:citrate synthase activity"/>
    <property type="evidence" value="ECO:0007669"/>
    <property type="project" value="UniProtKB-EC"/>
</dbReference>
<proteinExistence type="inferred from homology"/>
<comment type="similarity">
    <text evidence="2 7 10">Belongs to the citrate synthase family.</text>
</comment>
<dbReference type="InterPro" id="IPR024176">
    <property type="entry name" value="Citrate_synthase_bac-typ"/>
</dbReference>
<sequence>MSESAKLTYQGKEFELPVIFGTEGDNAIDIRNLRSQSGLITFDPGLGNTGSCQSDITFIEGDLGILRYRGIPLEQFQDNPNFVEVALALIFGELPNQEQYAQFSASLTKNANLDEDMKHHFAGFPRSAPPMAVLSAMISTLSCFHPEFLELEDETQFARAAARLISKVRTLAAYAYRRSLGLPYNYPDPSLPYVSNFLHMMFSEPYKQYSMEEEVLTALNLILILHADHEQNCSTSTVRMVGSSGANLFASCAAGVSALWGPLHGGANMAVIDMLEAIHQGNMTPEAYVALAKDKDSSVKLMGFGHRVYRNFDPRATILRDVCEKLLNKLGINDPLLEIAKKLEEIALSDSYFIERKLYPNVDFYSGIILRAIGIPTSMFTVIFAIGRLPGWIAHWYEQHSQNDGKIWRPRQVYTGLNEGRFIPRSERGW</sequence>
<evidence type="ECO:0000313" key="11">
    <source>
        <dbReference type="EMBL" id="TVO78395.1"/>
    </source>
</evidence>